<organism evidence="1 3">
    <name type="scientific">Chryseobacterium nematophagum</name>
    <dbReference type="NCBI Taxonomy" id="2305228"/>
    <lineage>
        <taxon>Bacteria</taxon>
        <taxon>Pseudomonadati</taxon>
        <taxon>Bacteroidota</taxon>
        <taxon>Flavobacteriia</taxon>
        <taxon>Flavobacteriales</taxon>
        <taxon>Weeksellaceae</taxon>
        <taxon>Chryseobacterium group</taxon>
        <taxon>Chryseobacterium</taxon>
    </lineage>
</organism>
<evidence type="ECO:0000313" key="1">
    <source>
        <dbReference type="EMBL" id="RNA63954.1"/>
    </source>
</evidence>
<dbReference type="Proteomes" id="UP000278775">
    <property type="component" value="Unassembled WGS sequence"/>
</dbReference>
<evidence type="ECO:0000313" key="2">
    <source>
        <dbReference type="EMBL" id="RNA63981.1"/>
    </source>
</evidence>
<name>A0A3M7TLB0_9FLAO</name>
<dbReference type="AlphaFoldDB" id="A0A3M7TLB0"/>
<sequence length="72" mass="8751">MENLINKKEEFINRLKAIDDKKKLEKICQDIYSSIYSMEASPEYYSDEDFEYCYECFEAVKKRKSELNFNQI</sequence>
<accession>A0A3M7TLB0</accession>
<dbReference type="EMBL" id="QWIU01000001">
    <property type="protein sequence ID" value="RNA63954.1"/>
    <property type="molecule type" value="Genomic_DNA"/>
</dbReference>
<evidence type="ECO:0000313" key="3">
    <source>
        <dbReference type="Proteomes" id="UP000278775"/>
    </source>
</evidence>
<dbReference type="EMBL" id="QWIU01000001">
    <property type="protein sequence ID" value="RNA63981.1"/>
    <property type="molecule type" value="Genomic_DNA"/>
</dbReference>
<dbReference type="RefSeq" id="WP_122634725.1">
    <property type="nucleotide sequence ID" value="NZ_QWIU01000001.1"/>
</dbReference>
<protein>
    <submittedName>
        <fullName evidence="1">Uncharacterized protein</fullName>
    </submittedName>
</protein>
<reference evidence="1 3" key="1">
    <citation type="submission" date="2018-08" db="EMBL/GenBank/DDBJ databases">
        <title>Chryseobacterium nematophagum: a novel matrix digesting pathogen of nematodes.</title>
        <authorList>
            <person name="Page A."/>
            <person name="Roberts M."/>
            <person name="Felix M.-A."/>
            <person name="Weir W."/>
        </authorList>
    </citation>
    <scope>NUCLEOTIDE SEQUENCE [LARGE SCALE GENOMIC DNA]</scope>
    <source>
        <strain evidence="1 3">JUb129</strain>
    </source>
</reference>
<comment type="caution">
    <text evidence="1">The sequence shown here is derived from an EMBL/GenBank/DDBJ whole genome shotgun (WGS) entry which is preliminary data.</text>
</comment>
<proteinExistence type="predicted"/>
<gene>
    <name evidence="1" type="ORF">D1631_00135</name>
    <name evidence="2" type="ORF">D1631_00285</name>
</gene>